<dbReference type="SUPFAM" id="SSF53474">
    <property type="entry name" value="alpha/beta-Hydrolases"/>
    <property type="match status" value="1"/>
</dbReference>
<dbReference type="GO" id="GO:0016042">
    <property type="term" value="P:lipid catabolic process"/>
    <property type="evidence" value="ECO:0007669"/>
    <property type="project" value="InterPro"/>
</dbReference>
<dbReference type="GO" id="GO:0004806">
    <property type="term" value="F:triacylglycerol lipase activity"/>
    <property type="evidence" value="ECO:0007669"/>
    <property type="project" value="InterPro"/>
</dbReference>
<accession>A0A9N9YLF3</accession>
<dbReference type="EMBL" id="CABFNQ020000676">
    <property type="protein sequence ID" value="CAH0022466.1"/>
    <property type="molecule type" value="Genomic_DNA"/>
</dbReference>
<keyword evidence="1" id="KW-0732">Signal</keyword>
<dbReference type="AlphaFoldDB" id="A0A9N9YLF3"/>
<dbReference type="InterPro" id="IPR000073">
    <property type="entry name" value="AB_hydrolase_1"/>
</dbReference>
<proteinExistence type="predicted"/>
<keyword evidence="4" id="KW-1185">Reference proteome</keyword>
<evidence type="ECO:0000259" key="2">
    <source>
        <dbReference type="Pfam" id="PF12697"/>
    </source>
</evidence>
<dbReference type="Pfam" id="PF12697">
    <property type="entry name" value="Abhydrolase_6"/>
    <property type="match status" value="1"/>
</dbReference>
<sequence>MVTFTLFIFLFIGASFAQQQSICDSECQKSCDTECQKVIESTYQAESRLWVSDIVSDDFYSTPANISTAKPGDILRWENVPYRQLTQNWTIPAGLSFYRIMYATEDINNKTIPATGWVLLPYHHTLPTPNEPGKLRTVVWTHGTAGRSRLCSTTNNKGLYYDWKAPFILAESGYAVIAPDYAGQGSDTPQGFMYESGFLHVADVAYAVIASRKVLGALLSNKWAVFGHSEGGMTAWRTVERLSLPGQERLLKAGQFVGGVAAAPALRPQRLIPTSWEQTKTGGGPFSVYFLQSLAGLFPEQIELSDYLTNTALQRLSVLDNSCFQTGIAAVGSLSPDEIFTNKSWLTHPVTNEWAVRFNGQGPHPLSTPLLVVQGVTDTITPASLTMEDFNLTCSTYPKSPASAKLYPNMGHGQVLEAGRADIEAWLDARFHGEPVKKECKIELVQPLTTQYAQGEMFWEANLVQSEYPVLDTFSQYLLYQSSRWSQVTYDLDQGYS</sequence>
<dbReference type="InterPro" id="IPR005152">
    <property type="entry name" value="Lipase_secreted"/>
</dbReference>
<comment type="caution">
    <text evidence="3">The sequence shown here is derived from an EMBL/GenBank/DDBJ whole genome shotgun (WGS) entry which is preliminary data.</text>
</comment>
<feature type="signal peptide" evidence="1">
    <location>
        <begin position="1"/>
        <end position="17"/>
    </location>
</feature>
<gene>
    <name evidence="3" type="ORF">CRHIZ90672A_00004279</name>
</gene>
<dbReference type="PANTHER" id="PTHR34853:SF1">
    <property type="entry name" value="LIPASE 5"/>
    <property type="match status" value="1"/>
</dbReference>
<evidence type="ECO:0000313" key="3">
    <source>
        <dbReference type="EMBL" id="CAH0022466.1"/>
    </source>
</evidence>
<protein>
    <recommendedName>
        <fullName evidence="2">AB hydrolase-1 domain-containing protein</fullName>
    </recommendedName>
</protein>
<name>A0A9N9YLF3_9HYPO</name>
<dbReference type="PANTHER" id="PTHR34853">
    <property type="match status" value="1"/>
</dbReference>
<feature type="chain" id="PRO_5040190011" description="AB hydrolase-1 domain-containing protein" evidence="1">
    <location>
        <begin position="18"/>
        <end position="497"/>
    </location>
</feature>
<evidence type="ECO:0000256" key="1">
    <source>
        <dbReference type="SAM" id="SignalP"/>
    </source>
</evidence>
<dbReference type="OrthoDB" id="5382058at2759"/>
<reference evidence="3" key="1">
    <citation type="submission" date="2021-10" db="EMBL/GenBank/DDBJ databases">
        <authorList>
            <person name="Piombo E."/>
        </authorList>
    </citation>
    <scope>NUCLEOTIDE SEQUENCE</scope>
</reference>
<evidence type="ECO:0000313" key="4">
    <source>
        <dbReference type="Proteomes" id="UP000696573"/>
    </source>
</evidence>
<dbReference type="Gene3D" id="3.40.50.1820">
    <property type="entry name" value="alpha/beta hydrolase"/>
    <property type="match status" value="2"/>
</dbReference>
<dbReference type="InterPro" id="IPR029058">
    <property type="entry name" value="AB_hydrolase_fold"/>
</dbReference>
<organism evidence="3 4">
    <name type="scientific">Clonostachys rhizophaga</name>
    <dbReference type="NCBI Taxonomy" id="160324"/>
    <lineage>
        <taxon>Eukaryota</taxon>
        <taxon>Fungi</taxon>
        <taxon>Dikarya</taxon>
        <taxon>Ascomycota</taxon>
        <taxon>Pezizomycotina</taxon>
        <taxon>Sordariomycetes</taxon>
        <taxon>Hypocreomycetidae</taxon>
        <taxon>Hypocreales</taxon>
        <taxon>Bionectriaceae</taxon>
        <taxon>Clonostachys</taxon>
    </lineage>
</organism>
<dbReference type="Proteomes" id="UP000696573">
    <property type="component" value="Unassembled WGS sequence"/>
</dbReference>
<feature type="domain" description="AB hydrolase-1" evidence="2">
    <location>
        <begin position="139"/>
        <end position="338"/>
    </location>
</feature>